<feature type="region of interest" description="Disordered" evidence="6">
    <location>
        <begin position="667"/>
        <end position="693"/>
    </location>
</feature>
<feature type="compositionally biased region" description="Polar residues" evidence="6">
    <location>
        <begin position="594"/>
        <end position="604"/>
    </location>
</feature>
<comment type="subcellular location">
    <subcellularLocation>
        <location evidence="1">Vacuole membrane</location>
        <topology evidence="1">Multi-pass membrane protein</topology>
    </subcellularLocation>
</comment>
<keyword evidence="2" id="KW-0926">Vacuole</keyword>
<keyword evidence="10" id="KW-1185">Reference proteome</keyword>
<feature type="region of interest" description="Disordered" evidence="6">
    <location>
        <begin position="544"/>
        <end position="613"/>
    </location>
</feature>
<feature type="compositionally biased region" description="Polar residues" evidence="6">
    <location>
        <begin position="556"/>
        <end position="581"/>
    </location>
</feature>
<accession>A0A2K1QGS2</accession>
<feature type="transmembrane region" description="Helical" evidence="7">
    <location>
        <begin position="791"/>
        <end position="815"/>
    </location>
</feature>
<protein>
    <submittedName>
        <fullName evidence="9">Vacuolar transporter chaperone 4</fullName>
    </submittedName>
</protein>
<dbReference type="Proteomes" id="UP000243797">
    <property type="component" value="Unassembled WGS sequence"/>
</dbReference>
<dbReference type="Pfam" id="PF09359">
    <property type="entry name" value="VTC"/>
    <property type="match status" value="1"/>
</dbReference>
<dbReference type="EMBL" id="NKHZ01000088">
    <property type="protein sequence ID" value="PNS14092.1"/>
    <property type="molecule type" value="Genomic_DNA"/>
</dbReference>
<dbReference type="InterPro" id="IPR018966">
    <property type="entry name" value="VTC_domain"/>
</dbReference>
<dbReference type="PANTHER" id="PTHR46140">
    <property type="entry name" value="VACUOLAR TRANSPORTER CHAPERONE 1-RELATED"/>
    <property type="match status" value="1"/>
</dbReference>
<sequence>MKYGETLKQRSIPAWQTHNIDYQDIKHFIKTNTTHGKGKAVAIPGSTDTNAIEFENRLFLILKEQDERITWFVRSKVGEIQRRLAHLEQQTNKFVARPGDVSVGRVTVKRLERYGRIESDVLKVGEEIQALSRFVGVQQEAFRKLLKKYKKWTGSSELGYRFEDEVRQRQSSFTRTDLKPFLDRYEELLHTIRALYEQSQRQKEARPKVPNRTWPDRSSSVASHFSHVRMVLENGKRVDFDHLLATLKVGEAGKNAVFWCHTENVVELQVLLSQYTRSFNACCRQPSIASITSSLNSPSLSQSTLAYTDTFDIVADEPLRFLSQLGLRSVRSVELQPDAPLQKAALHVRGNIKDDVALLAWNRDDTSETPEMETCAIKRKFVDPMIDRKGRLPAQKAAIQHHPFEGSAPTSTDSVEQLQEWLKSHDDVRPITTILSQRARFFNVANNNAGVLLASLDQSIQFQPGAACDPDGSSSSKFPHAILRVRQEGTQATDLIQILSSSHLVERVHGFSLEHHAVWQATQPPTICAPFWLPLLSQDLRKVPSNPGTLHKPSTEFGSQSTTPHMSTATSSEAGGQTSETVPAAPISKEKSKTSPVFSSPNRVTTKRKTTTASRLRNQRYYSEYDDPDASDHEDAYVIYIDPNEKSVFELAWGGLKRLFGKEEKMDPEREPLLYEPDLESPGDEGESSDEEEVVDYRISRIYGRDVGLGLEAGGQSKVASAWKSVPRLSATCFAASVSLLLVAVVLAGTGRKKLRGEVDAGVLFAVGMSLVFSVVGVASLYRSGEHLRGWVWAAAGVVVCVVAVGSGGLVAWTVS</sequence>
<dbReference type="PROSITE" id="PS51382">
    <property type="entry name" value="SPX"/>
    <property type="match status" value="1"/>
</dbReference>
<gene>
    <name evidence="9" type="ORF">CAC42_6605</name>
</gene>
<dbReference type="GO" id="GO:0006799">
    <property type="term" value="P:polyphosphate biosynthetic process"/>
    <property type="evidence" value="ECO:0007669"/>
    <property type="project" value="UniProtKB-ARBA"/>
</dbReference>
<dbReference type="Gene3D" id="3.20.100.30">
    <property type="entry name" value="VTC, catalytic tunnel domain"/>
    <property type="match status" value="1"/>
</dbReference>
<evidence type="ECO:0000313" key="10">
    <source>
        <dbReference type="Proteomes" id="UP000243797"/>
    </source>
</evidence>
<evidence type="ECO:0000256" key="1">
    <source>
        <dbReference type="ARBA" id="ARBA00004128"/>
    </source>
</evidence>
<keyword evidence="5 7" id="KW-0472">Membrane</keyword>
<evidence type="ECO:0000256" key="5">
    <source>
        <dbReference type="ARBA" id="ARBA00023136"/>
    </source>
</evidence>
<evidence type="ECO:0000256" key="7">
    <source>
        <dbReference type="SAM" id="Phobius"/>
    </source>
</evidence>
<feature type="transmembrane region" description="Helical" evidence="7">
    <location>
        <begin position="729"/>
        <end position="749"/>
    </location>
</feature>
<keyword evidence="4 7" id="KW-1133">Transmembrane helix</keyword>
<dbReference type="STRING" id="2082308.A0A2K1QGS2"/>
<name>A0A2K1QGS2_9PEZI</name>
<dbReference type="InterPro" id="IPR042267">
    <property type="entry name" value="VTC_sf"/>
</dbReference>
<dbReference type="OrthoDB" id="5588846at2759"/>
<evidence type="ECO:0000256" key="4">
    <source>
        <dbReference type="ARBA" id="ARBA00022989"/>
    </source>
</evidence>
<organism evidence="9 10">
    <name type="scientific">Sphaceloma murrayae</name>
    <dbReference type="NCBI Taxonomy" id="2082308"/>
    <lineage>
        <taxon>Eukaryota</taxon>
        <taxon>Fungi</taxon>
        <taxon>Dikarya</taxon>
        <taxon>Ascomycota</taxon>
        <taxon>Pezizomycotina</taxon>
        <taxon>Dothideomycetes</taxon>
        <taxon>Dothideomycetidae</taxon>
        <taxon>Myriangiales</taxon>
        <taxon>Elsinoaceae</taxon>
        <taxon>Sphaceloma</taxon>
    </lineage>
</organism>
<keyword evidence="3 7" id="KW-0812">Transmembrane</keyword>
<evidence type="ECO:0000256" key="3">
    <source>
        <dbReference type="ARBA" id="ARBA00022692"/>
    </source>
</evidence>
<evidence type="ECO:0000313" key="9">
    <source>
        <dbReference type="EMBL" id="PNS14092.1"/>
    </source>
</evidence>
<feature type="transmembrane region" description="Helical" evidence="7">
    <location>
        <begin position="761"/>
        <end position="779"/>
    </location>
</feature>
<dbReference type="InParanoid" id="A0A2K1QGS2"/>
<proteinExistence type="predicted"/>
<dbReference type="PANTHER" id="PTHR46140:SF1">
    <property type="entry name" value="VACUOLAR TRANSPORTER CHAPERONE COMPLEX SUBUNIT 4-RELATED"/>
    <property type="match status" value="1"/>
</dbReference>
<dbReference type="InterPro" id="IPR004331">
    <property type="entry name" value="SPX_dom"/>
</dbReference>
<feature type="domain" description="SPX" evidence="8">
    <location>
        <begin position="1"/>
        <end position="163"/>
    </location>
</feature>
<evidence type="ECO:0000256" key="6">
    <source>
        <dbReference type="SAM" id="MobiDB-lite"/>
    </source>
</evidence>
<feature type="compositionally biased region" description="Acidic residues" evidence="6">
    <location>
        <begin position="677"/>
        <end position="693"/>
    </location>
</feature>
<reference evidence="9 10" key="1">
    <citation type="submission" date="2017-06" db="EMBL/GenBank/DDBJ databases">
        <title>Draft genome sequence of a variant of Elsinoe murrayae.</title>
        <authorList>
            <person name="Cheng Q."/>
        </authorList>
    </citation>
    <scope>NUCLEOTIDE SEQUENCE [LARGE SCALE GENOMIC DNA]</scope>
    <source>
        <strain evidence="9 10">CQ-2017a</strain>
    </source>
</reference>
<evidence type="ECO:0000259" key="8">
    <source>
        <dbReference type="PROSITE" id="PS51382"/>
    </source>
</evidence>
<dbReference type="GO" id="GO:0005774">
    <property type="term" value="C:vacuolar membrane"/>
    <property type="evidence" value="ECO:0007669"/>
    <property type="project" value="UniProtKB-SubCell"/>
</dbReference>
<dbReference type="CDD" id="cd14474">
    <property type="entry name" value="SPX_YDR089W"/>
    <property type="match status" value="1"/>
</dbReference>
<dbReference type="AlphaFoldDB" id="A0A2K1QGS2"/>
<evidence type="ECO:0000256" key="2">
    <source>
        <dbReference type="ARBA" id="ARBA00022554"/>
    </source>
</evidence>
<comment type="caution">
    <text evidence="9">The sequence shown here is derived from an EMBL/GenBank/DDBJ whole genome shotgun (WGS) entry which is preliminary data.</text>
</comment>
<dbReference type="InterPro" id="IPR051572">
    <property type="entry name" value="VTC_Complex_Subunit"/>
</dbReference>